<evidence type="ECO:0000256" key="7">
    <source>
        <dbReference type="ARBA" id="ARBA00022840"/>
    </source>
</evidence>
<evidence type="ECO:0000256" key="9">
    <source>
        <dbReference type="RuleBase" id="RU004011"/>
    </source>
</evidence>
<dbReference type="InterPro" id="IPR001564">
    <property type="entry name" value="Nucleoside_diP_kinase"/>
</dbReference>
<keyword evidence="5" id="KW-0547">Nucleotide-binding</keyword>
<evidence type="ECO:0000256" key="5">
    <source>
        <dbReference type="ARBA" id="ARBA00022741"/>
    </source>
</evidence>
<keyword evidence="6" id="KW-0418">Kinase</keyword>
<evidence type="ECO:0000256" key="3">
    <source>
        <dbReference type="ARBA" id="ARBA00008142"/>
    </source>
</evidence>
<evidence type="ECO:0000256" key="10">
    <source>
        <dbReference type="SAM" id="SignalP"/>
    </source>
</evidence>
<keyword evidence="4" id="KW-0808">Transferase</keyword>
<feature type="active site" description="Pros-phosphohistidine intermediate" evidence="8">
    <location>
        <position position="156"/>
    </location>
</feature>
<dbReference type="GO" id="GO:0005524">
    <property type="term" value="F:ATP binding"/>
    <property type="evidence" value="ECO:0007669"/>
    <property type="project" value="UniProtKB-KW"/>
</dbReference>
<feature type="binding site" evidence="8">
    <location>
        <position position="143"/>
    </location>
    <ligand>
        <name>ATP</name>
        <dbReference type="ChEBI" id="CHEBI:30616"/>
    </ligand>
</feature>
<protein>
    <recommendedName>
        <fullName evidence="11">Nucleoside diphosphate kinase-like domain-containing protein</fullName>
    </recommendedName>
</protein>
<comment type="caution">
    <text evidence="12">The sequence shown here is derived from an EMBL/GenBank/DDBJ whole genome shotgun (WGS) entry which is preliminary data.</text>
</comment>
<accession>A0A8J5I711</accession>
<dbReference type="SMART" id="SM00562">
    <property type="entry name" value="NDK"/>
    <property type="match status" value="1"/>
</dbReference>
<feature type="binding site" evidence="8">
    <location>
        <position position="47"/>
    </location>
    <ligand>
        <name>ATP</name>
        <dbReference type="ChEBI" id="CHEBI:30616"/>
    </ligand>
</feature>
<evidence type="ECO:0000313" key="13">
    <source>
        <dbReference type="Proteomes" id="UP000734854"/>
    </source>
</evidence>
<dbReference type="GO" id="GO:0006183">
    <property type="term" value="P:GTP biosynthetic process"/>
    <property type="evidence" value="ECO:0007669"/>
    <property type="project" value="InterPro"/>
</dbReference>
<organism evidence="12 13">
    <name type="scientific">Zingiber officinale</name>
    <name type="common">Ginger</name>
    <name type="synonym">Amomum zingiber</name>
    <dbReference type="NCBI Taxonomy" id="94328"/>
    <lineage>
        <taxon>Eukaryota</taxon>
        <taxon>Viridiplantae</taxon>
        <taxon>Streptophyta</taxon>
        <taxon>Embryophyta</taxon>
        <taxon>Tracheophyta</taxon>
        <taxon>Spermatophyta</taxon>
        <taxon>Magnoliopsida</taxon>
        <taxon>Liliopsida</taxon>
        <taxon>Zingiberales</taxon>
        <taxon>Zingiberaceae</taxon>
        <taxon>Zingiber</taxon>
    </lineage>
</organism>
<evidence type="ECO:0000256" key="8">
    <source>
        <dbReference type="PROSITE-ProRule" id="PRU00706"/>
    </source>
</evidence>
<feature type="signal peptide" evidence="10">
    <location>
        <begin position="1"/>
        <end position="22"/>
    </location>
</feature>
<dbReference type="SUPFAM" id="SSF54919">
    <property type="entry name" value="Nucleoside diphosphate kinase, NDK"/>
    <property type="match status" value="1"/>
</dbReference>
<evidence type="ECO:0000259" key="11">
    <source>
        <dbReference type="SMART" id="SM00562"/>
    </source>
</evidence>
<sequence>MQGARPSIITCLPICGFLLVWDFDSSSTSMSTSFMALKGERTLAMIKPDGIYGNFTDRIKQVILENGFFIVQELMVQLVVENATLFYSEHSAKSFFPNLVEYMTSGPVLAMVIEKTNGISEWRALIGPTDAGKARVSHPHSIRAMCGSSAQRNCVHGSDSALAAAREILFFFGDISAGAGAAAAAAVELYIGLETDWWEHRRQTNRLLPHITVEHDEL</sequence>
<feature type="domain" description="Nucleoside diphosphate kinase-like" evidence="11">
    <location>
        <begin position="39"/>
        <end position="179"/>
    </location>
</feature>
<dbReference type="InterPro" id="IPR036850">
    <property type="entry name" value="NDK-like_dom_sf"/>
</dbReference>
<comment type="similarity">
    <text evidence="3 8 9">Belongs to the NDK family.</text>
</comment>
<dbReference type="InterPro" id="IPR034907">
    <property type="entry name" value="NDK-like_dom"/>
</dbReference>
<gene>
    <name evidence="12" type="ORF">ZIOFF_012188</name>
</gene>
<dbReference type="GO" id="GO:0006241">
    <property type="term" value="P:CTP biosynthetic process"/>
    <property type="evidence" value="ECO:0007669"/>
    <property type="project" value="InterPro"/>
</dbReference>
<dbReference type="GO" id="GO:0006228">
    <property type="term" value="P:UTP biosynthetic process"/>
    <property type="evidence" value="ECO:0007669"/>
    <property type="project" value="InterPro"/>
</dbReference>
<evidence type="ECO:0000256" key="4">
    <source>
        <dbReference type="ARBA" id="ARBA00022679"/>
    </source>
</evidence>
<dbReference type="Proteomes" id="UP000734854">
    <property type="component" value="Unassembled WGS sequence"/>
</dbReference>
<dbReference type="PANTHER" id="PTHR46161:SF3">
    <property type="entry name" value="NUCLEOSIDE DIPHOSPHATE KINASE DDB_G0292928-RELATED"/>
    <property type="match status" value="1"/>
</dbReference>
<comment type="catalytic activity">
    <reaction evidence="2">
        <text>a ribonucleoside 5'-diphosphate + ATP = a ribonucleoside 5'-triphosphate + ADP</text>
        <dbReference type="Rhea" id="RHEA:18113"/>
        <dbReference type="ChEBI" id="CHEBI:30616"/>
        <dbReference type="ChEBI" id="CHEBI:57930"/>
        <dbReference type="ChEBI" id="CHEBI:61557"/>
        <dbReference type="ChEBI" id="CHEBI:456216"/>
        <dbReference type="EC" id="2.7.4.6"/>
    </reaction>
</comment>
<evidence type="ECO:0000256" key="1">
    <source>
        <dbReference type="ARBA" id="ARBA00000082"/>
    </source>
</evidence>
<dbReference type="PROSITE" id="PS51374">
    <property type="entry name" value="NDPK_LIKE"/>
    <property type="match status" value="1"/>
</dbReference>
<evidence type="ECO:0000256" key="2">
    <source>
        <dbReference type="ARBA" id="ARBA00000937"/>
    </source>
</evidence>
<name>A0A8J5I711_ZINOF</name>
<reference evidence="12 13" key="1">
    <citation type="submission" date="2020-08" db="EMBL/GenBank/DDBJ databases">
        <title>Plant Genome Project.</title>
        <authorList>
            <person name="Zhang R.-G."/>
        </authorList>
    </citation>
    <scope>NUCLEOTIDE SEQUENCE [LARGE SCALE GENOMIC DNA]</scope>
    <source>
        <tissue evidence="12">Rhizome</tissue>
    </source>
</reference>
<dbReference type="PRINTS" id="PR01243">
    <property type="entry name" value="NUCDPKINASE"/>
</dbReference>
<keyword evidence="10" id="KW-0732">Signal</keyword>
<evidence type="ECO:0000313" key="12">
    <source>
        <dbReference type="EMBL" id="KAG6529971.1"/>
    </source>
</evidence>
<dbReference type="PANTHER" id="PTHR46161">
    <property type="entry name" value="NUCLEOSIDE DIPHOSPHATE KINASE"/>
    <property type="match status" value="1"/>
</dbReference>
<keyword evidence="13" id="KW-1185">Reference proteome</keyword>
<comment type="catalytic activity">
    <reaction evidence="1">
        <text>a 2'-deoxyribonucleoside 5'-diphosphate + ATP = a 2'-deoxyribonucleoside 5'-triphosphate + ADP</text>
        <dbReference type="Rhea" id="RHEA:44640"/>
        <dbReference type="ChEBI" id="CHEBI:30616"/>
        <dbReference type="ChEBI" id="CHEBI:61560"/>
        <dbReference type="ChEBI" id="CHEBI:73316"/>
        <dbReference type="ChEBI" id="CHEBI:456216"/>
        <dbReference type="EC" id="2.7.4.6"/>
    </reaction>
</comment>
<dbReference type="EMBL" id="JACMSC010000003">
    <property type="protein sequence ID" value="KAG6529971.1"/>
    <property type="molecule type" value="Genomic_DNA"/>
</dbReference>
<proteinExistence type="inferred from homology"/>
<dbReference type="Pfam" id="PF00334">
    <property type="entry name" value="NDK"/>
    <property type="match status" value="1"/>
</dbReference>
<keyword evidence="7" id="KW-0067">ATP-binding</keyword>
<feature type="binding site" evidence="8">
    <location>
        <position position="129"/>
    </location>
    <ligand>
        <name>ATP</name>
        <dbReference type="ChEBI" id="CHEBI:30616"/>
    </ligand>
</feature>
<feature type="binding site" evidence="8">
    <location>
        <position position="123"/>
    </location>
    <ligand>
        <name>ATP</name>
        <dbReference type="ChEBI" id="CHEBI:30616"/>
    </ligand>
</feature>
<evidence type="ECO:0000256" key="6">
    <source>
        <dbReference type="ARBA" id="ARBA00022777"/>
    </source>
</evidence>
<feature type="binding site" evidence="8">
    <location>
        <position position="95"/>
    </location>
    <ligand>
        <name>ATP</name>
        <dbReference type="ChEBI" id="CHEBI:30616"/>
    </ligand>
</feature>
<dbReference type="AlphaFoldDB" id="A0A8J5I711"/>
<dbReference type="GO" id="GO:0004550">
    <property type="term" value="F:nucleoside diphosphate kinase activity"/>
    <property type="evidence" value="ECO:0007669"/>
    <property type="project" value="UniProtKB-EC"/>
</dbReference>
<dbReference type="Gene3D" id="3.30.70.141">
    <property type="entry name" value="Nucleoside diphosphate kinase-like domain"/>
    <property type="match status" value="1"/>
</dbReference>
<feature type="binding site" evidence="8">
    <location>
        <position position="153"/>
    </location>
    <ligand>
        <name>ATP</name>
        <dbReference type="ChEBI" id="CHEBI:30616"/>
    </ligand>
</feature>
<feature type="chain" id="PRO_5035238101" description="Nucleoside diphosphate kinase-like domain-containing protein" evidence="10">
    <location>
        <begin position="23"/>
        <end position="218"/>
    </location>
</feature>